<dbReference type="EMBL" id="FNGS01000004">
    <property type="protein sequence ID" value="SDM07984.1"/>
    <property type="molecule type" value="Genomic_DNA"/>
</dbReference>
<evidence type="ECO:0000313" key="2">
    <source>
        <dbReference type="EMBL" id="SDM07984.1"/>
    </source>
</evidence>
<feature type="transmembrane region" description="Helical" evidence="1">
    <location>
        <begin position="338"/>
        <end position="358"/>
    </location>
</feature>
<organism evidence="2 3">
    <name type="scientific">Siphonobacter aquaeclarae</name>
    <dbReference type="NCBI Taxonomy" id="563176"/>
    <lineage>
        <taxon>Bacteria</taxon>
        <taxon>Pseudomonadati</taxon>
        <taxon>Bacteroidota</taxon>
        <taxon>Cytophagia</taxon>
        <taxon>Cytophagales</taxon>
        <taxon>Cytophagaceae</taxon>
        <taxon>Siphonobacter</taxon>
    </lineage>
</organism>
<dbReference type="STRING" id="563176.SAMN04488090_2539"/>
<feature type="transmembrane region" description="Helical" evidence="1">
    <location>
        <begin position="85"/>
        <end position="106"/>
    </location>
</feature>
<evidence type="ECO:0000313" key="3">
    <source>
        <dbReference type="Proteomes" id="UP000198901"/>
    </source>
</evidence>
<feature type="transmembrane region" description="Helical" evidence="1">
    <location>
        <begin position="12"/>
        <end position="33"/>
    </location>
</feature>
<feature type="transmembrane region" description="Helical" evidence="1">
    <location>
        <begin position="307"/>
        <end position="326"/>
    </location>
</feature>
<protein>
    <submittedName>
        <fullName evidence="2">Uncharacterized protein</fullName>
    </submittedName>
</protein>
<gene>
    <name evidence="2" type="ORF">SAMN04488090_2539</name>
</gene>
<accession>A0A1G9QA89</accession>
<reference evidence="2 3" key="1">
    <citation type="submission" date="2016-10" db="EMBL/GenBank/DDBJ databases">
        <authorList>
            <person name="de Groot N.N."/>
        </authorList>
    </citation>
    <scope>NUCLEOTIDE SEQUENCE [LARGE SCALE GENOMIC DNA]</scope>
    <source>
        <strain evidence="2 3">DSM 21668</strain>
    </source>
</reference>
<sequence length="468" mass="53953">MNTTADTIRRWSLTGWLLLAVAIVLPLIALSFYNHPSAADDYCFAYMTRDYGMWYSTKFYYDKWTGRYFASLLFHATPLWAGWLWYYQLLPVLYVLGTGWSFYFLTGQLFRISKRQRFIFSLAFLILYILLQESLAEGFFWATVSYTYILPQILTTLLIGLLVQYEEAPASPRRTLTLVACAALVFNTIGLCELFVLLVPGLLAAFLGYRLVFERKIDWGLALLMGIALVSCYLALESPGVKVRQGSNPLGGNLVYSVKTASLTTLRYAWQWAPLTFVFSIFLLFWFRNTSADTFRKYFRIRPWVGWLVWMGLTPVLYFPYFYGVGIDGVPVRITNSVNFFFLVGFFYNLLVGLLWLREKKGIRLDQGKALILVTSLALLSLPVLVLRNSNFRLMVSDLKNGTAREYDRELTQRYADIRASKSDTVFVKPLKHIPLSLFVEDIRENPAFLWNKCEATYFGKKAIIIQP</sequence>
<keyword evidence="1" id="KW-0472">Membrane</keyword>
<dbReference type="Proteomes" id="UP000198901">
    <property type="component" value="Unassembled WGS sequence"/>
</dbReference>
<keyword evidence="1" id="KW-0812">Transmembrane</keyword>
<keyword evidence="1" id="KW-1133">Transmembrane helix</keyword>
<evidence type="ECO:0000256" key="1">
    <source>
        <dbReference type="SAM" id="Phobius"/>
    </source>
</evidence>
<feature type="transmembrane region" description="Helical" evidence="1">
    <location>
        <begin position="177"/>
        <end position="207"/>
    </location>
</feature>
<feature type="transmembrane region" description="Helical" evidence="1">
    <location>
        <begin position="118"/>
        <end position="142"/>
    </location>
</feature>
<dbReference type="RefSeq" id="WP_093202498.1">
    <property type="nucleotide sequence ID" value="NZ_FNGS01000004.1"/>
</dbReference>
<dbReference type="AlphaFoldDB" id="A0A1G9QA89"/>
<keyword evidence="3" id="KW-1185">Reference proteome</keyword>
<proteinExistence type="predicted"/>
<feature type="transmembrane region" description="Helical" evidence="1">
    <location>
        <begin position="148"/>
        <end position="165"/>
    </location>
</feature>
<dbReference type="OrthoDB" id="1081881at2"/>
<name>A0A1G9QA89_9BACT</name>
<feature type="transmembrane region" description="Helical" evidence="1">
    <location>
        <begin position="268"/>
        <end position="287"/>
    </location>
</feature>
<feature type="transmembrane region" description="Helical" evidence="1">
    <location>
        <begin position="370"/>
        <end position="387"/>
    </location>
</feature>